<evidence type="ECO:0000256" key="10">
    <source>
        <dbReference type="ARBA" id="ARBA00023239"/>
    </source>
</evidence>
<evidence type="ECO:0000256" key="7">
    <source>
        <dbReference type="ARBA" id="ARBA00022801"/>
    </source>
</evidence>
<gene>
    <name evidence="13" type="ORF">NMOB1V02_LOCUS550</name>
</gene>
<reference evidence="13" key="1">
    <citation type="submission" date="2020-11" db="EMBL/GenBank/DDBJ databases">
        <authorList>
            <person name="Tran Van P."/>
        </authorList>
    </citation>
    <scope>NUCLEOTIDE SEQUENCE</scope>
</reference>
<keyword evidence="14" id="KW-1185">Reference proteome</keyword>
<keyword evidence="11" id="KW-0732">Signal</keyword>
<keyword evidence="6 11" id="KW-0255">Endonuclease</keyword>
<dbReference type="InterPro" id="IPR018998">
    <property type="entry name" value="EndoU_C"/>
</dbReference>
<dbReference type="GO" id="GO:0046872">
    <property type="term" value="F:metal ion binding"/>
    <property type="evidence" value="ECO:0007669"/>
    <property type="project" value="UniProtKB-UniRule"/>
</dbReference>
<dbReference type="Pfam" id="PF09412">
    <property type="entry name" value="XendoU"/>
    <property type="match status" value="1"/>
</dbReference>
<dbReference type="SUPFAM" id="SSF142877">
    <property type="entry name" value="EndoU-like"/>
    <property type="match status" value="1"/>
</dbReference>
<evidence type="ECO:0000313" key="14">
    <source>
        <dbReference type="Proteomes" id="UP000678499"/>
    </source>
</evidence>
<dbReference type="GO" id="GO:0004521">
    <property type="term" value="F:RNA endonuclease activity"/>
    <property type="evidence" value="ECO:0007669"/>
    <property type="project" value="UniProtKB-UniRule"/>
</dbReference>
<name>A0A7R9BCH2_9CRUS</name>
<organism evidence="13">
    <name type="scientific">Notodromas monacha</name>
    <dbReference type="NCBI Taxonomy" id="399045"/>
    <lineage>
        <taxon>Eukaryota</taxon>
        <taxon>Metazoa</taxon>
        <taxon>Ecdysozoa</taxon>
        <taxon>Arthropoda</taxon>
        <taxon>Crustacea</taxon>
        <taxon>Oligostraca</taxon>
        <taxon>Ostracoda</taxon>
        <taxon>Podocopa</taxon>
        <taxon>Podocopida</taxon>
        <taxon>Cypridocopina</taxon>
        <taxon>Cypridoidea</taxon>
        <taxon>Cyprididae</taxon>
        <taxon>Notodromas</taxon>
    </lineage>
</organism>
<dbReference type="GO" id="GO:0016787">
    <property type="term" value="F:hydrolase activity"/>
    <property type="evidence" value="ECO:0007669"/>
    <property type="project" value="UniProtKB-KW"/>
</dbReference>
<keyword evidence="4 11" id="KW-0540">Nuclease</keyword>
<feature type="chain" id="PRO_5036509495" description="EndoU domain-containing protein" evidence="11">
    <location>
        <begin position="29"/>
        <end position="146"/>
    </location>
</feature>
<dbReference type="PANTHER" id="PTHR12439">
    <property type="entry name" value="PLACENTAL PROTEIN 11-RELATED"/>
    <property type="match status" value="1"/>
</dbReference>
<keyword evidence="7 11" id="KW-0378">Hydrolase</keyword>
<keyword evidence="10" id="KW-0456">Lyase</keyword>
<evidence type="ECO:0000256" key="5">
    <source>
        <dbReference type="ARBA" id="ARBA00022723"/>
    </source>
</evidence>
<evidence type="ECO:0000259" key="12">
    <source>
        <dbReference type="PROSITE" id="PS51959"/>
    </source>
</evidence>
<feature type="domain" description="EndoU" evidence="12">
    <location>
        <begin position="32"/>
        <end position="146"/>
    </location>
</feature>
<dbReference type="AlphaFoldDB" id="A0A7R9BCH2"/>
<evidence type="ECO:0000256" key="6">
    <source>
        <dbReference type="ARBA" id="ARBA00022759"/>
    </source>
</evidence>
<dbReference type="PANTHER" id="PTHR12439:SF11">
    <property type="entry name" value="URIDYLATE-SPECIFIC ENDORIBONUCLEASE"/>
    <property type="match status" value="1"/>
</dbReference>
<dbReference type="OrthoDB" id="430326at2759"/>
<keyword evidence="5 11" id="KW-0479">Metal-binding</keyword>
<dbReference type="EMBL" id="OA882086">
    <property type="protein sequence ID" value="CAD7272625.1"/>
    <property type="molecule type" value="Genomic_DNA"/>
</dbReference>
<protein>
    <recommendedName>
        <fullName evidence="12">EndoU domain-containing protein</fullName>
    </recommendedName>
</protein>
<comment type="similarity">
    <text evidence="2 11">Belongs to the ENDOU family.</text>
</comment>
<feature type="signal peptide" evidence="11">
    <location>
        <begin position="1"/>
        <end position="28"/>
    </location>
</feature>
<keyword evidence="9 11" id="KW-0464">Manganese</keyword>
<accession>A0A7R9BCH2</accession>
<keyword evidence="8 11" id="KW-0694">RNA-binding</keyword>
<comment type="cofactor">
    <cofactor evidence="1 11">
        <name>Mn(2+)</name>
        <dbReference type="ChEBI" id="CHEBI:29035"/>
    </cofactor>
</comment>
<sequence length="146" mass="15960">CKIMNKPESWVGVLLVFMLALFPKPSSQLLVSQEELLQLCEDLVAADVNSLGPSVVAFDLQENASNQTDLASGPLYLEAVPASFLALPTIAALVKLFDNYDHYVGAPENSTAEELQEVEDFLDVMLSTQVFNVLTNFLLQKGTIEP</sequence>
<dbReference type="EMBL" id="CAJPEX010000049">
    <property type="protein sequence ID" value="CAG0912777.1"/>
    <property type="molecule type" value="Genomic_DNA"/>
</dbReference>
<evidence type="ECO:0000256" key="8">
    <source>
        <dbReference type="ARBA" id="ARBA00022884"/>
    </source>
</evidence>
<evidence type="ECO:0000256" key="2">
    <source>
        <dbReference type="ARBA" id="ARBA00010168"/>
    </source>
</evidence>
<dbReference type="GO" id="GO:0003723">
    <property type="term" value="F:RNA binding"/>
    <property type="evidence" value="ECO:0007669"/>
    <property type="project" value="UniProtKB-UniRule"/>
</dbReference>
<dbReference type="InterPro" id="IPR039787">
    <property type="entry name" value="ENDOU"/>
</dbReference>
<evidence type="ECO:0000256" key="11">
    <source>
        <dbReference type="RuleBase" id="RU367085"/>
    </source>
</evidence>
<evidence type="ECO:0000256" key="1">
    <source>
        <dbReference type="ARBA" id="ARBA00001936"/>
    </source>
</evidence>
<evidence type="ECO:0000256" key="4">
    <source>
        <dbReference type="ARBA" id="ARBA00022722"/>
    </source>
</evidence>
<evidence type="ECO:0000256" key="3">
    <source>
        <dbReference type="ARBA" id="ARBA00011245"/>
    </source>
</evidence>
<dbReference type="PROSITE" id="PS51959">
    <property type="entry name" value="ENDOU"/>
    <property type="match status" value="1"/>
</dbReference>
<proteinExistence type="inferred from homology"/>
<evidence type="ECO:0000256" key="9">
    <source>
        <dbReference type="ARBA" id="ARBA00023211"/>
    </source>
</evidence>
<dbReference type="InterPro" id="IPR037227">
    <property type="entry name" value="EndoU-like"/>
</dbReference>
<dbReference type="Proteomes" id="UP000678499">
    <property type="component" value="Unassembled WGS sequence"/>
</dbReference>
<evidence type="ECO:0000313" key="13">
    <source>
        <dbReference type="EMBL" id="CAD7272625.1"/>
    </source>
</evidence>
<feature type="non-terminal residue" evidence="13">
    <location>
        <position position="1"/>
    </location>
</feature>
<comment type="subunit">
    <text evidence="3 11">Monomer.</text>
</comment>
<dbReference type="GO" id="GO:0016829">
    <property type="term" value="F:lyase activity"/>
    <property type="evidence" value="ECO:0007669"/>
    <property type="project" value="UniProtKB-KW"/>
</dbReference>